<proteinExistence type="predicted"/>
<dbReference type="EMBL" id="JBHTJA010000034">
    <property type="protein sequence ID" value="MFD0902356.1"/>
    <property type="molecule type" value="Genomic_DNA"/>
</dbReference>
<organism evidence="1 2">
    <name type="scientific">Actinomadura sediminis</name>
    <dbReference type="NCBI Taxonomy" id="1038904"/>
    <lineage>
        <taxon>Bacteria</taxon>
        <taxon>Bacillati</taxon>
        <taxon>Actinomycetota</taxon>
        <taxon>Actinomycetes</taxon>
        <taxon>Streptosporangiales</taxon>
        <taxon>Thermomonosporaceae</taxon>
        <taxon>Actinomadura</taxon>
    </lineage>
</organism>
<evidence type="ECO:0000313" key="2">
    <source>
        <dbReference type="Proteomes" id="UP001596972"/>
    </source>
</evidence>
<dbReference type="Proteomes" id="UP001596972">
    <property type="component" value="Unassembled WGS sequence"/>
</dbReference>
<reference evidence="2" key="1">
    <citation type="journal article" date="2019" name="Int. J. Syst. Evol. Microbiol.">
        <title>The Global Catalogue of Microorganisms (GCM) 10K type strain sequencing project: providing services to taxonomists for standard genome sequencing and annotation.</title>
        <authorList>
            <consortium name="The Broad Institute Genomics Platform"/>
            <consortium name="The Broad Institute Genome Sequencing Center for Infectious Disease"/>
            <person name="Wu L."/>
            <person name="Ma J."/>
        </authorList>
    </citation>
    <scope>NUCLEOTIDE SEQUENCE [LARGE SCALE GENOMIC DNA]</scope>
    <source>
        <strain evidence="2">JCM 31202</strain>
    </source>
</reference>
<comment type="caution">
    <text evidence="1">The sequence shown here is derived from an EMBL/GenBank/DDBJ whole genome shotgun (WGS) entry which is preliminary data.</text>
</comment>
<name>A0ABW3EUF3_9ACTN</name>
<dbReference type="RefSeq" id="WP_378300050.1">
    <property type="nucleotide sequence ID" value="NZ_JBHTJA010000034.1"/>
</dbReference>
<protein>
    <submittedName>
        <fullName evidence="1">Uncharacterized protein</fullName>
    </submittedName>
</protein>
<evidence type="ECO:0000313" key="1">
    <source>
        <dbReference type="EMBL" id="MFD0902356.1"/>
    </source>
</evidence>
<accession>A0ABW3EUF3</accession>
<keyword evidence="2" id="KW-1185">Reference proteome</keyword>
<gene>
    <name evidence="1" type="ORF">ACFQ11_18300</name>
</gene>
<sequence length="101" mass="11842">MKHHVTGEIDIYPVGLLADLQRLVHGAEPLRQRLARFRRDLRYPIGRARERKWRAVTSYLNGYLAEPRDWPDGLTRCGTGWTRGRAYRDLNRRVAATKEAR</sequence>